<organism evidence="3 4">
    <name type="scientific">Stichopus japonicus</name>
    <name type="common">Sea cucumber</name>
    <dbReference type="NCBI Taxonomy" id="307972"/>
    <lineage>
        <taxon>Eukaryota</taxon>
        <taxon>Metazoa</taxon>
        <taxon>Echinodermata</taxon>
        <taxon>Eleutherozoa</taxon>
        <taxon>Echinozoa</taxon>
        <taxon>Holothuroidea</taxon>
        <taxon>Aspidochirotacea</taxon>
        <taxon>Aspidochirotida</taxon>
        <taxon>Stichopodidae</taxon>
        <taxon>Apostichopus</taxon>
    </lineage>
</organism>
<feature type="domain" description="NACHT" evidence="2">
    <location>
        <begin position="155"/>
        <end position="304"/>
    </location>
</feature>
<sequence>MASLAVVQAITWYDLAWPSQPDCFSVMESLAVIRANIGHYLAWPSQPVLALLVGSLAIISVIGYWLAWPSQPGKTSLMEAYNQNICPIHLPWEEYFLATNGEKKTIKHDHLKSNTNLYAETQVLITWPDGKTEEMSSLSLFKSDKSKTLRRALSAGDIGCGKTSFVKQVSFLWSQMKTDEIFLFFLNLQITNLNGNMAEEISKQLPEDCKIENIEFIIKNERCLLIFDGSNEFSDLNLKLGRKESGEQSYLTFQKFIQIAEVNNNVRIWLTSRPCFPPQFRDSFAVVNFLSFEKDELKSYIKQMCVYYKTLKEQAQFPIKNFQELSSETEEEPHGNDNVDVISRSVWSILERNDLLKLDEDALLMGIVIQLLVSSKYGIMNKHTVGIDLTSFSSIIKLLVKGLYLRHVVVTKHFLTATAIESMELMIGRLFLKEDTLSIEQLEEGKRDISLLCGILKICPNSGEGKFDKDNTNTSYGFRCRHQFIQELCVAKYVNTNEQKLRDFCKSSNKNDAGRKKRIVMFIDNN</sequence>
<name>A0A2G8JZZ8_STIJA</name>
<keyword evidence="4" id="KW-1185">Reference proteome</keyword>
<proteinExistence type="predicted"/>
<comment type="caution">
    <text evidence="3">The sequence shown here is derived from an EMBL/GenBank/DDBJ whole genome shotgun (WGS) entry which is preliminary data.</text>
</comment>
<evidence type="ECO:0000256" key="1">
    <source>
        <dbReference type="SAM" id="Phobius"/>
    </source>
</evidence>
<feature type="transmembrane region" description="Helical" evidence="1">
    <location>
        <begin position="48"/>
        <end position="68"/>
    </location>
</feature>
<protein>
    <recommendedName>
        <fullName evidence="2">NACHT domain-containing protein</fullName>
    </recommendedName>
</protein>
<dbReference type="STRING" id="307972.A0A2G8JZZ8"/>
<evidence type="ECO:0000259" key="2">
    <source>
        <dbReference type="Pfam" id="PF05729"/>
    </source>
</evidence>
<dbReference type="AlphaFoldDB" id="A0A2G8JZZ8"/>
<dbReference type="InterPro" id="IPR027417">
    <property type="entry name" value="P-loop_NTPase"/>
</dbReference>
<accession>A0A2G8JZZ8</accession>
<dbReference type="Gene3D" id="3.40.50.300">
    <property type="entry name" value="P-loop containing nucleotide triphosphate hydrolases"/>
    <property type="match status" value="1"/>
</dbReference>
<keyword evidence="1" id="KW-0472">Membrane</keyword>
<dbReference type="InterPro" id="IPR007111">
    <property type="entry name" value="NACHT_NTPase"/>
</dbReference>
<reference evidence="3 4" key="1">
    <citation type="journal article" date="2017" name="PLoS Biol.">
        <title>The sea cucumber genome provides insights into morphological evolution and visceral regeneration.</title>
        <authorList>
            <person name="Zhang X."/>
            <person name="Sun L."/>
            <person name="Yuan J."/>
            <person name="Sun Y."/>
            <person name="Gao Y."/>
            <person name="Zhang L."/>
            <person name="Li S."/>
            <person name="Dai H."/>
            <person name="Hamel J.F."/>
            <person name="Liu C."/>
            <person name="Yu Y."/>
            <person name="Liu S."/>
            <person name="Lin W."/>
            <person name="Guo K."/>
            <person name="Jin S."/>
            <person name="Xu P."/>
            <person name="Storey K.B."/>
            <person name="Huan P."/>
            <person name="Zhang T."/>
            <person name="Zhou Y."/>
            <person name="Zhang J."/>
            <person name="Lin C."/>
            <person name="Li X."/>
            <person name="Xing L."/>
            <person name="Huo D."/>
            <person name="Sun M."/>
            <person name="Wang L."/>
            <person name="Mercier A."/>
            <person name="Li F."/>
            <person name="Yang H."/>
            <person name="Xiang J."/>
        </authorList>
    </citation>
    <scope>NUCLEOTIDE SEQUENCE [LARGE SCALE GENOMIC DNA]</scope>
    <source>
        <strain evidence="3">Shaxun</strain>
        <tissue evidence="3">Muscle</tissue>
    </source>
</reference>
<dbReference type="Pfam" id="PF05729">
    <property type="entry name" value="NACHT"/>
    <property type="match status" value="1"/>
</dbReference>
<dbReference type="Proteomes" id="UP000230750">
    <property type="component" value="Unassembled WGS sequence"/>
</dbReference>
<keyword evidence="1" id="KW-1133">Transmembrane helix</keyword>
<evidence type="ECO:0000313" key="4">
    <source>
        <dbReference type="Proteomes" id="UP000230750"/>
    </source>
</evidence>
<keyword evidence="1" id="KW-0812">Transmembrane</keyword>
<dbReference type="EMBL" id="MRZV01001031">
    <property type="protein sequence ID" value="PIK41304.1"/>
    <property type="molecule type" value="Genomic_DNA"/>
</dbReference>
<evidence type="ECO:0000313" key="3">
    <source>
        <dbReference type="EMBL" id="PIK41304.1"/>
    </source>
</evidence>
<dbReference type="SUPFAM" id="SSF52540">
    <property type="entry name" value="P-loop containing nucleoside triphosphate hydrolases"/>
    <property type="match status" value="1"/>
</dbReference>
<gene>
    <name evidence="3" type="ORF">BSL78_21851</name>
</gene>